<dbReference type="GO" id="GO:0043565">
    <property type="term" value="F:sequence-specific DNA binding"/>
    <property type="evidence" value="ECO:0007669"/>
    <property type="project" value="TreeGrafter"/>
</dbReference>
<dbReference type="InterPro" id="IPR036388">
    <property type="entry name" value="WH-like_DNA-bd_sf"/>
</dbReference>
<keyword evidence="2" id="KW-0805">Transcription regulation</keyword>
<evidence type="ECO:0000256" key="4">
    <source>
        <dbReference type="ARBA" id="ARBA00023163"/>
    </source>
</evidence>
<dbReference type="PANTHER" id="PTHR30537">
    <property type="entry name" value="HTH-TYPE TRANSCRIPTIONAL REGULATOR"/>
    <property type="match status" value="1"/>
</dbReference>
<dbReference type="GO" id="GO:0003700">
    <property type="term" value="F:DNA-binding transcription factor activity"/>
    <property type="evidence" value="ECO:0007669"/>
    <property type="project" value="InterPro"/>
</dbReference>
<dbReference type="AlphaFoldDB" id="A0A643F6K6"/>
<keyword evidence="4" id="KW-0804">Transcription</keyword>
<dbReference type="InterPro" id="IPR036390">
    <property type="entry name" value="WH_DNA-bd_sf"/>
</dbReference>
<dbReference type="FunFam" id="1.10.10.10:FF:000001">
    <property type="entry name" value="LysR family transcriptional regulator"/>
    <property type="match status" value="1"/>
</dbReference>
<protein>
    <submittedName>
        <fullName evidence="6">LysR family transcriptional regulator</fullName>
    </submittedName>
</protein>
<dbReference type="PROSITE" id="PS50931">
    <property type="entry name" value="HTH_LYSR"/>
    <property type="match status" value="1"/>
</dbReference>
<dbReference type="Gene3D" id="3.40.190.290">
    <property type="match status" value="1"/>
</dbReference>
<comment type="similarity">
    <text evidence="1">Belongs to the LysR transcriptional regulatory family.</text>
</comment>
<dbReference type="Proteomes" id="UP000430120">
    <property type="component" value="Unassembled WGS sequence"/>
</dbReference>
<accession>A0A643F6K6</accession>
<dbReference type="GO" id="GO:0006351">
    <property type="term" value="P:DNA-templated transcription"/>
    <property type="evidence" value="ECO:0007669"/>
    <property type="project" value="TreeGrafter"/>
</dbReference>
<keyword evidence="3" id="KW-0238">DNA-binding</keyword>
<keyword evidence="7" id="KW-1185">Reference proteome</keyword>
<dbReference type="OrthoDB" id="9815676at2"/>
<comment type="caution">
    <text evidence="6">The sequence shown here is derived from an EMBL/GenBank/DDBJ whole genome shotgun (WGS) entry which is preliminary data.</text>
</comment>
<dbReference type="InterPro" id="IPR005119">
    <property type="entry name" value="LysR_subst-bd"/>
</dbReference>
<evidence type="ECO:0000256" key="3">
    <source>
        <dbReference type="ARBA" id="ARBA00023125"/>
    </source>
</evidence>
<dbReference type="SUPFAM" id="SSF46785">
    <property type="entry name" value="Winged helix' DNA-binding domain"/>
    <property type="match status" value="1"/>
</dbReference>
<organism evidence="6 7">
    <name type="scientific">Ideonella dechloratans</name>
    <dbReference type="NCBI Taxonomy" id="36863"/>
    <lineage>
        <taxon>Bacteria</taxon>
        <taxon>Pseudomonadati</taxon>
        <taxon>Pseudomonadota</taxon>
        <taxon>Betaproteobacteria</taxon>
        <taxon>Burkholderiales</taxon>
        <taxon>Sphaerotilaceae</taxon>
        <taxon>Ideonella</taxon>
    </lineage>
</organism>
<dbReference type="InterPro" id="IPR058163">
    <property type="entry name" value="LysR-type_TF_proteobact-type"/>
</dbReference>
<reference evidence="6 7" key="1">
    <citation type="submission" date="2019-09" db="EMBL/GenBank/DDBJ databases">
        <title>Draft genome sequences of 48 bacterial type strains from the CCUG.</title>
        <authorList>
            <person name="Tunovic T."/>
            <person name="Pineiro-Iglesias B."/>
            <person name="Unosson C."/>
            <person name="Inganas E."/>
            <person name="Ohlen M."/>
            <person name="Cardew S."/>
            <person name="Jensie-Markopoulos S."/>
            <person name="Salva-Serra F."/>
            <person name="Jaen-Luchoro D."/>
            <person name="Karlsson R."/>
            <person name="Svensson-Stadler L."/>
            <person name="Chun J."/>
            <person name="Moore E."/>
        </authorList>
    </citation>
    <scope>NUCLEOTIDE SEQUENCE [LARGE SCALE GENOMIC DNA]</scope>
    <source>
        <strain evidence="6 7">CCUG 30977</strain>
    </source>
</reference>
<dbReference type="PANTHER" id="PTHR30537:SF5">
    <property type="entry name" value="HTH-TYPE TRANSCRIPTIONAL ACTIVATOR TTDR-RELATED"/>
    <property type="match status" value="1"/>
</dbReference>
<dbReference type="CDD" id="cd08422">
    <property type="entry name" value="PBP2_CrgA_like"/>
    <property type="match status" value="1"/>
</dbReference>
<feature type="domain" description="HTH lysR-type" evidence="5">
    <location>
        <begin position="1"/>
        <end position="59"/>
    </location>
</feature>
<evidence type="ECO:0000256" key="2">
    <source>
        <dbReference type="ARBA" id="ARBA00023015"/>
    </source>
</evidence>
<dbReference type="Pfam" id="PF03466">
    <property type="entry name" value="LysR_substrate"/>
    <property type="match status" value="1"/>
</dbReference>
<sequence>MDMLAAMRVFQKVASTLSFTEAGDLLGLAPSSVSRQLDGLEDELGVKLLTRTTRRLALTEAGEAYKLQVDDLLAELDAVHENIAAFGDELRGRLKVSAPRVFGKRLITPLIPEFLATHPKVTLELSLTDEYVDLVETDTDVVIRIGALGDSRLVSRPLGRYRRILVCTPGYLRERPLPRAPSDLVAHNCLRYRRAGERVTWMFSRPDGECTVEHLPQGDFVANDVEALLLATEAGLGVSMLPYWLVRDRLEAKSLVQLLVDYPFVSTMQDAGIHFVYSVNRRQSRKVHAFMEHVSGRLGGLLI</sequence>
<dbReference type="Pfam" id="PF00126">
    <property type="entry name" value="HTH_1"/>
    <property type="match status" value="1"/>
</dbReference>
<proteinExistence type="inferred from homology"/>
<name>A0A643F6K6_IDEDE</name>
<dbReference type="InterPro" id="IPR000847">
    <property type="entry name" value="LysR_HTH_N"/>
</dbReference>
<dbReference type="Gene3D" id="1.10.10.10">
    <property type="entry name" value="Winged helix-like DNA-binding domain superfamily/Winged helix DNA-binding domain"/>
    <property type="match status" value="1"/>
</dbReference>
<dbReference type="SUPFAM" id="SSF53850">
    <property type="entry name" value="Periplasmic binding protein-like II"/>
    <property type="match status" value="1"/>
</dbReference>
<evidence type="ECO:0000256" key="1">
    <source>
        <dbReference type="ARBA" id="ARBA00009437"/>
    </source>
</evidence>
<evidence type="ECO:0000313" key="7">
    <source>
        <dbReference type="Proteomes" id="UP000430120"/>
    </source>
</evidence>
<gene>
    <name evidence="6" type="ORF">F7Q92_20235</name>
</gene>
<evidence type="ECO:0000259" key="5">
    <source>
        <dbReference type="PROSITE" id="PS50931"/>
    </source>
</evidence>
<evidence type="ECO:0000313" key="6">
    <source>
        <dbReference type="EMBL" id="KAB0573925.1"/>
    </source>
</evidence>
<dbReference type="EMBL" id="VZPB01000084">
    <property type="protein sequence ID" value="KAB0573925.1"/>
    <property type="molecule type" value="Genomic_DNA"/>
</dbReference>
<dbReference type="RefSeq" id="WP_151125874.1">
    <property type="nucleotide sequence ID" value="NZ_CP088082.1"/>
</dbReference>